<evidence type="ECO:0000256" key="1">
    <source>
        <dbReference type="ARBA" id="ARBA00022701"/>
    </source>
</evidence>
<feature type="compositionally biased region" description="Gly residues" evidence="8">
    <location>
        <begin position="766"/>
        <end position="779"/>
    </location>
</feature>
<dbReference type="EMBL" id="BMAR01000019">
    <property type="protein sequence ID" value="GFR47649.1"/>
    <property type="molecule type" value="Genomic_DNA"/>
</dbReference>
<dbReference type="Pfam" id="PF00225">
    <property type="entry name" value="Kinesin"/>
    <property type="match status" value="1"/>
</dbReference>
<protein>
    <recommendedName>
        <fullName evidence="7">Kinesin-like protein</fullName>
    </recommendedName>
</protein>
<dbReference type="Proteomes" id="UP001054857">
    <property type="component" value="Unassembled WGS sequence"/>
</dbReference>
<feature type="domain" description="Kinesin motor" evidence="9">
    <location>
        <begin position="5"/>
        <end position="334"/>
    </location>
</feature>
<evidence type="ECO:0000259" key="9">
    <source>
        <dbReference type="PROSITE" id="PS50067"/>
    </source>
</evidence>
<keyword evidence="5 6" id="KW-0505">Motor protein</keyword>
<dbReference type="GO" id="GO:0008017">
    <property type="term" value="F:microtubule binding"/>
    <property type="evidence" value="ECO:0007669"/>
    <property type="project" value="InterPro"/>
</dbReference>
<comment type="similarity">
    <text evidence="6 7">Belongs to the TRAFAC class myosin-kinesin ATPase superfamily. Kinesin family.</text>
</comment>
<feature type="compositionally biased region" description="Polar residues" evidence="8">
    <location>
        <begin position="791"/>
        <end position="801"/>
    </location>
</feature>
<evidence type="ECO:0000313" key="11">
    <source>
        <dbReference type="Proteomes" id="UP001054857"/>
    </source>
</evidence>
<keyword evidence="2 6" id="KW-0547">Nucleotide-binding</keyword>
<dbReference type="PROSITE" id="PS50067">
    <property type="entry name" value="KINESIN_MOTOR_2"/>
    <property type="match status" value="1"/>
</dbReference>
<dbReference type="GO" id="GO:0003777">
    <property type="term" value="F:microtubule motor activity"/>
    <property type="evidence" value="ECO:0007669"/>
    <property type="project" value="InterPro"/>
</dbReference>
<dbReference type="InterPro" id="IPR027640">
    <property type="entry name" value="Kinesin-like_fam"/>
</dbReference>
<evidence type="ECO:0000256" key="4">
    <source>
        <dbReference type="ARBA" id="ARBA00023054"/>
    </source>
</evidence>
<dbReference type="GO" id="GO:0005524">
    <property type="term" value="F:ATP binding"/>
    <property type="evidence" value="ECO:0007669"/>
    <property type="project" value="UniProtKB-UniRule"/>
</dbReference>
<dbReference type="PRINTS" id="PR00380">
    <property type="entry name" value="KINESINHEAVY"/>
</dbReference>
<dbReference type="InterPro" id="IPR027417">
    <property type="entry name" value="P-loop_NTPase"/>
</dbReference>
<gene>
    <name evidence="10" type="ORF">Agub_g9392</name>
</gene>
<dbReference type="PANTHER" id="PTHR47968:SF36">
    <property type="entry name" value="KINESIN HEAVY CHAIN ISOFORM X1"/>
    <property type="match status" value="1"/>
</dbReference>
<dbReference type="PROSITE" id="PS00411">
    <property type="entry name" value="KINESIN_MOTOR_1"/>
    <property type="match status" value="1"/>
</dbReference>
<organism evidence="10 11">
    <name type="scientific">Astrephomene gubernaculifera</name>
    <dbReference type="NCBI Taxonomy" id="47775"/>
    <lineage>
        <taxon>Eukaryota</taxon>
        <taxon>Viridiplantae</taxon>
        <taxon>Chlorophyta</taxon>
        <taxon>core chlorophytes</taxon>
        <taxon>Chlorophyceae</taxon>
        <taxon>CS clade</taxon>
        <taxon>Chlamydomonadales</taxon>
        <taxon>Astrephomenaceae</taxon>
        <taxon>Astrephomene</taxon>
    </lineage>
</organism>
<evidence type="ECO:0000256" key="6">
    <source>
        <dbReference type="PROSITE-ProRule" id="PRU00283"/>
    </source>
</evidence>
<dbReference type="SMART" id="SM00129">
    <property type="entry name" value="KISc"/>
    <property type="match status" value="1"/>
</dbReference>
<feature type="region of interest" description="Disordered" evidence="8">
    <location>
        <begin position="758"/>
        <end position="801"/>
    </location>
</feature>
<keyword evidence="3 6" id="KW-0067">ATP-binding</keyword>
<dbReference type="Pfam" id="PF23735">
    <property type="entry name" value="KIF9"/>
    <property type="match status" value="1"/>
</dbReference>
<keyword evidence="11" id="KW-1185">Reference proteome</keyword>
<feature type="binding site" evidence="6">
    <location>
        <begin position="91"/>
        <end position="98"/>
    </location>
    <ligand>
        <name>ATP</name>
        <dbReference type="ChEBI" id="CHEBI:30616"/>
    </ligand>
</feature>
<dbReference type="InterPro" id="IPR056524">
    <property type="entry name" value="KIF6/9_C"/>
</dbReference>
<evidence type="ECO:0000313" key="10">
    <source>
        <dbReference type="EMBL" id="GFR47649.1"/>
    </source>
</evidence>
<dbReference type="InterPro" id="IPR036961">
    <property type="entry name" value="Kinesin_motor_dom_sf"/>
</dbReference>
<evidence type="ECO:0000256" key="2">
    <source>
        <dbReference type="ARBA" id="ARBA00022741"/>
    </source>
</evidence>
<reference evidence="10 11" key="1">
    <citation type="journal article" date="2021" name="Sci. Rep.">
        <title>Genome sequencing of the multicellular alga Astrephomene provides insights into convergent evolution of germ-soma differentiation.</title>
        <authorList>
            <person name="Yamashita S."/>
            <person name="Yamamoto K."/>
            <person name="Matsuzaki R."/>
            <person name="Suzuki S."/>
            <person name="Yamaguchi H."/>
            <person name="Hirooka S."/>
            <person name="Minakuchi Y."/>
            <person name="Miyagishima S."/>
            <person name="Kawachi M."/>
            <person name="Toyoda A."/>
            <person name="Nozaki H."/>
        </authorList>
    </citation>
    <scope>NUCLEOTIDE SEQUENCE [LARGE SCALE GENOMIC DNA]</scope>
    <source>
        <strain evidence="10 11">NIES-4017</strain>
    </source>
</reference>
<name>A0AAD3DV32_9CHLO</name>
<dbReference type="GO" id="GO:0005874">
    <property type="term" value="C:microtubule"/>
    <property type="evidence" value="ECO:0007669"/>
    <property type="project" value="UniProtKB-KW"/>
</dbReference>
<dbReference type="PANTHER" id="PTHR47968">
    <property type="entry name" value="CENTROMERE PROTEIN E"/>
    <property type="match status" value="1"/>
</dbReference>
<feature type="region of interest" description="Disordered" evidence="8">
    <location>
        <begin position="476"/>
        <end position="497"/>
    </location>
</feature>
<evidence type="ECO:0000256" key="8">
    <source>
        <dbReference type="SAM" id="MobiDB-lite"/>
    </source>
</evidence>
<dbReference type="InterPro" id="IPR019821">
    <property type="entry name" value="Kinesin_motor_CS"/>
</dbReference>
<sequence length="801" mass="84116">MVKTAVKVFVRTRPTATNSSGVKIGSDGQSISVNVPKDQSAGIINNQQESFSFKFDGVLENVSQDAAYTAVAHEVVDGLMAGYNGTIFCYGQTGAGKTFTMSGGSSGYAHRGIIPRTLHHVFREVDMRVDKMYRVHVSYLEIYNEQLYDLLGEPGSSEGLAVLEDTNNNAYVRGLTLVPVRSEEEALAQFFLGEQGRTTAGHVLNAESSRSHTVFTVHVEMRTSDAASERAVLSKLNLVDLAGSERTKKTGVTGQTLKEAQFINRSLSFLEQTVNSLSRRDAYVPFRQTKLTAVLRDALGGNCKTVMIANIWAEPSHTEETLSTLRFASRVRTLTTQLAVNESSDPGLLLRRYERQIKELKAELAMRDTLSGRSRVSYDDPTDDELRELHSTARRFLAGEADVEELPADSLKRVREAFKALRAVHAAVKGELGGQLAAMRRAATEEGAQAAAQATGAGSGGGVGEVDPRAAAGFTVGQAPLDARPPQTRSEFGTAGGDGGAAAAAAAAAAQAPLGAQLSSLTDVASTVGGGAADGAQRSPSGASVGGVGFAGGAATAAAARLSAIFAVPGDRNAVFRKYKTDVAEGRELADALKAAMTALKETRGSIKSLGESVNEAKKRIDELNAALALRRGAAPAGGDGEVLDSETYALLQDLKSVKQRYRADFDGLKEAREELEPRIQGVAVARAALLEGFDSWAAGQSEGALRRMAAAARAVPGTPGEEDDELDAGEAFERMQLARITERDPDSLAYHAALRRSGAAAPGAAGPGAGAAGSGGGAKAAAAASRRLEQTQTMNRGAAR</sequence>
<comment type="caution">
    <text evidence="10">The sequence shown here is derived from an EMBL/GenBank/DDBJ whole genome shotgun (WGS) entry which is preliminary data.</text>
</comment>
<evidence type="ECO:0000256" key="3">
    <source>
        <dbReference type="ARBA" id="ARBA00022840"/>
    </source>
</evidence>
<accession>A0AAD3DV32</accession>
<evidence type="ECO:0000256" key="5">
    <source>
        <dbReference type="ARBA" id="ARBA00023175"/>
    </source>
</evidence>
<dbReference type="SUPFAM" id="SSF52540">
    <property type="entry name" value="P-loop containing nucleoside triphosphate hydrolases"/>
    <property type="match status" value="1"/>
</dbReference>
<dbReference type="AlphaFoldDB" id="A0AAD3DV32"/>
<keyword evidence="1 7" id="KW-0493">Microtubule</keyword>
<proteinExistence type="inferred from homology"/>
<dbReference type="GO" id="GO:0007018">
    <property type="term" value="P:microtubule-based movement"/>
    <property type="evidence" value="ECO:0007669"/>
    <property type="project" value="InterPro"/>
</dbReference>
<keyword evidence="4" id="KW-0175">Coiled coil</keyword>
<dbReference type="InterPro" id="IPR001752">
    <property type="entry name" value="Kinesin_motor_dom"/>
</dbReference>
<evidence type="ECO:0000256" key="7">
    <source>
        <dbReference type="RuleBase" id="RU000394"/>
    </source>
</evidence>
<dbReference type="Gene3D" id="3.40.850.10">
    <property type="entry name" value="Kinesin motor domain"/>
    <property type="match status" value="1"/>
</dbReference>